<evidence type="ECO:0000313" key="3">
    <source>
        <dbReference type="Proteomes" id="UP000501891"/>
    </source>
</evidence>
<organism evidence="2 3">
    <name type="scientific">Aerophototrophica crusticola</name>
    <dbReference type="NCBI Taxonomy" id="1709002"/>
    <lineage>
        <taxon>Bacteria</taxon>
        <taxon>Pseudomonadati</taxon>
        <taxon>Pseudomonadota</taxon>
        <taxon>Alphaproteobacteria</taxon>
        <taxon>Rhodospirillales</taxon>
        <taxon>Rhodospirillaceae</taxon>
        <taxon>Aerophototrophica</taxon>
    </lineage>
</organism>
<keyword evidence="3" id="KW-1185">Reference proteome</keyword>
<dbReference type="Proteomes" id="UP000501891">
    <property type="component" value="Chromosome"/>
</dbReference>
<evidence type="ECO:0000256" key="1">
    <source>
        <dbReference type="SAM" id="Coils"/>
    </source>
</evidence>
<reference evidence="2" key="1">
    <citation type="submission" date="2020-04" db="EMBL/GenBank/DDBJ databases">
        <title>A desert anoxygenic phototrophic bacterium fixes CO2 using RubisCO under aerobic conditions.</title>
        <authorList>
            <person name="Tang K."/>
        </authorList>
    </citation>
    <scope>NUCLEOTIDE SEQUENCE [LARGE SCALE GENOMIC DNA]</scope>
    <source>
        <strain evidence="2">MIMtkB3</strain>
    </source>
</reference>
<feature type="coiled-coil region" evidence="1">
    <location>
        <begin position="31"/>
        <end position="58"/>
    </location>
</feature>
<protein>
    <submittedName>
        <fullName evidence="2">Uncharacterized protein</fullName>
    </submittedName>
</protein>
<accession>A0A858R4D7</accession>
<keyword evidence="1" id="KW-0175">Coiled coil</keyword>
<evidence type="ECO:0000313" key="2">
    <source>
        <dbReference type="EMBL" id="QJE72247.1"/>
    </source>
</evidence>
<dbReference type="EMBL" id="CP051775">
    <property type="protein sequence ID" value="QJE72247.1"/>
    <property type="molecule type" value="Genomic_DNA"/>
</dbReference>
<name>A0A858R4D7_9PROT</name>
<dbReference type="AlphaFoldDB" id="A0A858R4D7"/>
<proteinExistence type="predicted"/>
<gene>
    <name evidence="2" type="ORF">HHL28_03255</name>
</gene>
<sequence length="284" mass="31469">MESFPCSKCRNPCPWDAVLCPVCNEMVGVPNVRLAERAQEKEALRKRYEEAKVAAEARGVKDRLAEFERAVSMAGAVINISIDNADSLLANDKTLYSNYRLQVDGEVRMVAELENDVKRTAVECSFFGSTAKDIRYAALSLDGVGLRSYGEISLRLKEIAVETRASLLECNTYTFVKRHPFWAGSMPEAGYRATWQGKAELAVAKCGAMIERQTTQAAFARLVLRSSGSREDDEFIEIHIHGKISLQAFEAAVLPKAGGTPTKDQKLNVIRDRLDKLGIRCTSI</sequence>
<dbReference type="KEGG" id="acru:HHL28_03255"/>